<keyword evidence="4" id="KW-1185">Reference proteome</keyword>
<dbReference type="Proteomes" id="UP001245370">
    <property type="component" value="Unassembled WGS sequence"/>
</dbReference>
<evidence type="ECO:0000313" key="4">
    <source>
        <dbReference type="Proteomes" id="UP001245370"/>
    </source>
</evidence>
<evidence type="ECO:0000313" key="3">
    <source>
        <dbReference type="Proteomes" id="UP001144397"/>
    </source>
</evidence>
<keyword evidence="2" id="KW-0413">Isomerase</keyword>
<proteinExistence type="predicted"/>
<dbReference type="InterPro" id="IPR014347">
    <property type="entry name" value="Tautomerase/MIF_sf"/>
</dbReference>
<reference evidence="2 4" key="2">
    <citation type="submission" date="2023-07" db="EMBL/GenBank/DDBJ databases">
        <title>Genomic Encyclopedia of Type Strains, Phase IV (KMG-IV): sequencing the most valuable type-strain genomes for metagenomic binning, comparative biology and taxonomic classification.</title>
        <authorList>
            <person name="Goeker M."/>
        </authorList>
    </citation>
    <scope>NUCLEOTIDE SEQUENCE [LARGE SCALE GENOMIC DNA]</scope>
    <source>
        <strain evidence="2 4">DSM 338</strain>
    </source>
</reference>
<dbReference type="EMBL" id="BSDO01000001">
    <property type="protein sequence ID" value="GLI21143.1"/>
    <property type="molecule type" value="Genomic_DNA"/>
</dbReference>
<reference evidence="1" key="1">
    <citation type="submission" date="2022-12" db="EMBL/GenBank/DDBJ databases">
        <title>Reference genome sequencing for broad-spectrum identification of bacterial and archaeal isolates by mass spectrometry.</title>
        <authorList>
            <person name="Sekiguchi Y."/>
            <person name="Tourlousse D.M."/>
        </authorList>
    </citation>
    <scope>NUCLEOTIDE SEQUENCE</scope>
    <source>
        <strain evidence="1">301</strain>
    </source>
</reference>
<accession>A0A9W6CNQ1</accession>
<protein>
    <submittedName>
        <fullName evidence="1">4-oxalocrotonate tautomerase</fullName>
        <ecNumber evidence="2">5.3.2.6</ecNumber>
    </submittedName>
</protein>
<organism evidence="1 3">
    <name type="scientific">Xanthobacter flavus</name>
    <dbReference type="NCBI Taxonomy" id="281"/>
    <lineage>
        <taxon>Bacteria</taxon>
        <taxon>Pseudomonadati</taxon>
        <taxon>Pseudomonadota</taxon>
        <taxon>Alphaproteobacteria</taxon>
        <taxon>Hyphomicrobiales</taxon>
        <taxon>Xanthobacteraceae</taxon>
        <taxon>Xanthobacter</taxon>
    </lineage>
</organism>
<dbReference type="Proteomes" id="UP001144397">
    <property type="component" value="Unassembled WGS sequence"/>
</dbReference>
<dbReference type="EMBL" id="JAVDPY010000002">
    <property type="protein sequence ID" value="MDR6332867.1"/>
    <property type="molecule type" value="Genomic_DNA"/>
</dbReference>
<evidence type="ECO:0000313" key="2">
    <source>
        <dbReference type="EMBL" id="MDR6332867.1"/>
    </source>
</evidence>
<dbReference type="GO" id="GO:0016853">
    <property type="term" value="F:isomerase activity"/>
    <property type="evidence" value="ECO:0007669"/>
    <property type="project" value="UniProtKB-KW"/>
</dbReference>
<dbReference type="PANTHER" id="PTHR35530:SF1">
    <property type="entry name" value="2-HYDROXYMUCONATE TAUTOMERASE"/>
    <property type="match status" value="1"/>
</dbReference>
<dbReference type="Gene3D" id="3.30.429.10">
    <property type="entry name" value="Macrophage Migration Inhibitory Factor"/>
    <property type="match status" value="2"/>
</dbReference>
<gene>
    <name evidence="2" type="ORF">GGQ86_001331</name>
    <name evidence="1" type="ORF">XFLAVUS301_08170</name>
</gene>
<dbReference type="AlphaFoldDB" id="A0A9W6CNQ1"/>
<evidence type="ECO:0000313" key="1">
    <source>
        <dbReference type="EMBL" id="GLI21143.1"/>
    </source>
</evidence>
<dbReference type="SUPFAM" id="SSF55331">
    <property type="entry name" value="Tautomerase/MIF"/>
    <property type="match status" value="1"/>
</dbReference>
<comment type="caution">
    <text evidence="1">The sequence shown here is derived from an EMBL/GenBank/DDBJ whole genome shotgun (WGS) entry which is preliminary data.</text>
</comment>
<dbReference type="PANTHER" id="PTHR35530">
    <property type="entry name" value="TAUTOMERASE-RELATED"/>
    <property type="match status" value="1"/>
</dbReference>
<name>A0A9W6CNQ1_XANFL</name>
<sequence length="145" mass="15545">MSFIAPMEEEMPILNVQLSGAPDATLAAAVAATLSDLTARILRKDPKVTAVAVSFVPAEQWFVGGEALSAKGRSSFSLDILVVDGTNTKDEKAAYLEAVFAAMSGLLPNLDEESYILVREVKADAYGYGGRTQESRYVEKKLRAA</sequence>
<dbReference type="EC" id="5.3.2.6" evidence="2"/>